<organism evidence="1">
    <name type="scientific">marine sediment metagenome</name>
    <dbReference type="NCBI Taxonomy" id="412755"/>
    <lineage>
        <taxon>unclassified sequences</taxon>
        <taxon>metagenomes</taxon>
        <taxon>ecological metagenomes</taxon>
    </lineage>
</organism>
<evidence type="ECO:0000313" key="1">
    <source>
        <dbReference type="EMBL" id="GAG09560.1"/>
    </source>
</evidence>
<proteinExistence type="predicted"/>
<feature type="non-terminal residue" evidence="1">
    <location>
        <position position="54"/>
    </location>
</feature>
<gene>
    <name evidence="1" type="ORF">S01H1_33242</name>
</gene>
<comment type="caution">
    <text evidence="1">The sequence shown here is derived from an EMBL/GenBank/DDBJ whole genome shotgun (WGS) entry which is preliminary data.</text>
</comment>
<protein>
    <submittedName>
        <fullName evidence="1">Uncharacterized protein</fullName>
    </submittedName>
</protein>
<dbReference type="AlphaFoldDB" id="X0UV17"/>
<accession>X0UV17</accession>
<dbReference type="EMBL" id="BARS01020631">
    <property type="protein sequence ID" value="GAG09560.1"/>
    <property type="molecule type" value="Genomic_DNA"/>
</dbReference>
<sequence length="54" mass="6403">MHKPIYKTYAIDSADIVRMSAQGHSENESLEFCKMDLINDQARKQIKDYWNLKK</sequence>
<reference evidence="1" key="1">
    <citation type="journal article" date="2014" name="Front. Microbiol.">
        <title>High frequency of phylogenetically diverse reductive dehalogenase-homologous genes in deep subseafloor sedimentary metagenomes.</title>
        <authorList>
            <person name="Kawai M."/>
            <person name="Futagami T."/>
            <person name="Toyoda A."/>
            <person name="Takaki Y."/>
            <person name="Nishi S."/>
            <person name="Hori S."/>
            <person name="Arai W."/>
            <person name="Tsubouchi T."/>
            <person name="Morono Y."/>
            <person name="Uchiyama I."/>
            <person name="Ito T."/>
            <person name="Fujiyama A."/>
            <person name="Inagaki F."/>
            <person name="Takami H."/>
        </authorList>
    </citation>
    <scope>NUCLEOTIDE SEQUENCE</scope>
    <source>
        <strain evidence="1">Expedition CK06-06</strain>
    </source>
</reference>
<name>X0UV17_9ZZZZ</name>